<dbReference type="SUPFAM" id="SSF47616">
    <property type="entry name" value="GST C-terminal domain-like"/>
    <property type="match status" value="1"/>
</dbReference>
<organism evidence="3 4">
    <name type="scientific">Sphingomonas naphthae</name>
    <dbReference type="NCBI Taxonomy" id="1813468"/>
    <lineage>
        <taxon>Bacteria</taxon>
        <taxon>Pseudomonadati</taxon>
        <taxon>Pseudomonadota</taxon>
        <taxon>Alphaproteobacteria</taxon>
        <taxon>Sphingomonadales</taxon>
        <taxon>Sphingomonadaceae</taxon>
        <taxon>Sphingomonas</taxon>
    </lineage>
</organism>
<reference evidence="3 4" key="1">
    <citation type="submission" date="2023-02" db="EMBL/GenBank/DDBJ databases">
        <title>Genome sequence of Sphingomonas naphthae.</title>
        <authorList>
            <person name="Kim S."/>
            <person name="Heo J."/>
            <person name="Kwon S.-W."/>
        </authorList>
    </citation>
    <scope>NUCLEOTIDE SEQUENCE [LARGE SCALE GENOMIC DNA]</scope>
    <source>
        <strain evidence="3 4">KACC 18716</strain>
    </source>
</reference>
<dbReference type="PROSITE" id="PS50405">
    <property type="entry name" value="GST_CTER"/>
    <property type="match status" value="1"/>
</dbReference>
<proteinExistence type="predicted"/>
<gene>
    <name evidence="3" type="ORF">PQ455_16785</name>
</gene>
<dbReference type="Proteomes" id="UP001220395">
    <property type="component" value="Chromosome"/>
</dbReference>
<dbReference type="RefSeq" id="WP_273687334.1">
    <property type="nucleotide sequence ID" value="NZ_CP117411.1"/>
</dbReference>
<dbReference type="InterPro" id="IPR004045">
    <property type="entry name" value="Glutathione_S-Trfase_N"/>
</dbReference>
<dbReference type="InterPro" id="IPR010987">
    <property type="entry name" value="Glutathione-S-Trfase_C-like"/>
</dbReference>
<dbReference type="SFLD" id="SFLDS00019">
    <property type="entry name" value="Glutathione_Transferase_(cytos"/>
    <property type="match status" value="1"/>
</dbReference>
<dbReference type="InterPro" id="IPR036249">
    <property type="entry name" value="Thioredoxin-like_sf"/>
</dbReference>
<dbReference type="Gene3D" id="1.20.1050.10">
    <property type="match status" value="1"/>
</dbReference>
<dbReference type="PANTHER" id="PTHR44051">
    <property type="entry name" value="GLUTATHIONE S-TRANSFERASE-RELATED"/>
    <property type="match status" value="1"/>
</dbReference>
<name>A0ABY7TJ61_9SPHN</name>
<dbReference type="PANTHER" id="PTHR44051:SF8">
    <property type="entry name" value="GLUTATHIONE S-TRANSFERASE GSTA"/>
    <property type="match status" value="1"/>
</dbReference>
<dbReference type="EMBL" id="CP117411">
    <property type="protein sequence ID" value="WCT73252.1"/>
    <property type="molecule type" value="Genomic_DNA"/>
</dbReference>
<dbReference type="InterPro" id="IPR036282">
    <property type="entry name" value="Glutathione-S-Trfase_C_sf"/>
</dbReference>
<protein>
    <submittedName>
        <fullName evidence="3">Glutathione S-transferase family protein</fullName>
    </submittedName>
</protein>
<dbReference type="Pfam" id="PF13417">
    <property type="entry name" value="GST_N_3"/>
    <property type="match status" value="1"/>
</dbReference>
<dbReference type="SFLD" id="SFLDG00358">
    <property type="entry name" value="Main_(cytGST)"/>
    <property type="match status" value="1"/>
</dbReference>
<dbReference type="PROSITE" id="PS50404">
    <property type="entry name" value="GST_NTER"/>
    <property type="match status" value="1"/>
</dbReference>
<evidence type="ECO:0000259" key="2">
    <source>
        <dbReference type="PROSITE" id="PS50405"/>
    </source>
</evidence>
<evidence type="ECO:0000313" key="3">
    <source>
        <dbReference type="EMBL" id="WCT73252.1"/>
    </source>
</evidence>
<dbReference type="Gene3D" id="3.40.30.10">
    <property type="entry name" value="Glutaredoxin"/>
    <property type="match status" value="1"/>
</dbReference>
<dbReference type="CDD" id="cd00299">
    <property type="entry name" value="GST_C_family"/>
    <property type="match status" value="1"/>
</dbReference>
<sequence>MRPILHFHPFSSFCQKVLVALYVRAIDFEPNIVDLSDANQRAALAALWPFARFPVWQEGDVGLPETSIIIEHLDRLPADGPRLIPADPAAALAARRWDRFFDWDVSLPMQKIVGDYLRPEGSRDPYGVGQARAQLLTAYGIAETQLAGSAWAAGETFTIADCSAAPALHYADLVLPIGKRHPALTAYLARLRAHPAVARMAREAEPYAHYFPVPRDT</sequence>
<keyword evidence="4" id="KW-1185">Reference proteome</keyword>
<feature type="domain" description="GST N-terminal" evidence="1">
    <location>
        <begin position="1"/>
        <end position="81"/>
    </location>
</feature>
<dbReference type="CDD" id="cd00570">
    <property type="entry name" value="GST_N_family"/>
    <property type="match status" value="1"/>
</dbReference>
<dbReference type="Pfam" id="PF13410">
    <property type="entry name" value="GST_C_2"/>
    <property type="match status" value="1"/>
</dbReference>
<feature type="domain" description="GST C-terminal" evidence="2">
    <location>
        <begin position="87"/>
        <end position="210"/>
    </location>
</feature>
<accession>A0ABY7TJ61</accession>
<evidence type="ECO:0000259" key="1">
    <source>
        <dbReference type="PROSITE" id="PS50404"/>
    </source>
</evidence>
<dbReference type="SUPFAM" id="SSF52833">
    <property type="entry name" value="Thioredoxin-like"/>
    <property type="match status" value="1"/>
</dbReference>
<evidence type="ECO:0000313" key="4">
    <source>
        <dbReference type="Proteomes" id="UP001220395"/>
    </source>
</evidence>
<dbReference type="InterPro" id="IPR040079">
    <property type="entry name" value="Glutathione_S-Trfase"/>
</dbReference>